<dbReference type="RefSeq" id="WP_075614003.1">
    <property type="nucleotide sequence ID" value="NZ_JACIED010000003.1"/>
</dbReference>
<evidence type="ECO:0000313" key="1">
    <source>
        <dbReference type="EMBL" id="MBB4008765.1"/>
    </source>
</evidence>
<comment type="caution">
    <text evidence="2">The sequence shown here is derived from an EMBL/GenBank/DDBJ whole genome shotgun (WGS) entry which is preliminary data.</text>
</comment>
<name>A0A1Q9A6B5_9HYPH</name>
<reference evidence="2 3" key="1">
    <citation type="submission" date="2016-09" db="EMBL/GenBank/DDBJ databases">
        <title>Rhizobium oryziradicis sp. nov., isolated from the root of rice.</title>
        <authorList>
            <person name="Zhao J."/>
            <person name="Zhang X."/>
        </authorList>
    </citation>
    <scope>NUCLEOTIDE SEQUENCE [LARGE SCALE GENOMIC DNA]</scope>
    <source>
        <strain evidence="2 3">14971</strain>
    </source>
</reference>
<protein>
    <submittedName>
        <fullName evidence="2">Glcg protein</fullName>
    </submittedName>
    <submittedName>
        <fullName evidence="1">Uncharacterized protein GlcG (DUF336 family)</fullName>
    </submittedName>
</protein>
<dbReference type="Proteomes" id="UP000544107">
    <property type="component" value="Unassembled WGS sequence"/>
</dbReference>
<proteinExistence type="predicted"/>
<dbReference type="STRING" id="887144.BJF91_12310"/>
<dbReference type="InterPro" id="IPR038084">
    <property type="entry name" value="PduO/GlcC-like_sf"/>
</dbReference>
<dbReference type="PANTHER" id="PTHR34309:SF1">
    <property type="entry name" value="PROTEIN GLCG"/>
    <property type="match status" value="1"/>
</dbReference>
<dbReference type="EMBL" id="MKIN01000021">
    <property type="protein sequence ID" value="OLP50112.1"/>
    <property type="molecule type" value="Genomic_DNA"/>
</dbReference>
<dbReference type="InterPro" id="IPR052517">
    <property type="entry name" value="GlcG_carb_metab_protein"/>
</dbReference>
<evidence type="ECO:0000313" key="3">
    <source>
        <dbReference type="Proteomes" id="UP000185598"/>
    </source>
</evidence>
<dbReference type="AlphaFoldDB" id="A0A1Q9A6B5"/>
<reference evidence="1 4" key="2">
    <citation type="submission" date="2020-08" db="EMBL/GenBank/DDBJ databases">
        <title>Genomic Encyclopedia of Type Strains, Phase IV (KMG-IV): sequencing the most valuable type-strain genomes for metagenomic binning, comparative biology and taxonomic classification.</title>
        <authorList>
            <person name="Goeker M."/>
        </authorList>
    </citation>
    <scope>NUCLEOTIDE SEQUENCE [LARGE SCALE GENOMIC DNA]</scope>
    <source>
        <strain evidence="1 4">DSM 100021</strain>
    </source>
</reference>
<dbReference type="Gene3D" id="3.30.450.150">
    <property type="entry name" value="Haem-degrading domain"/>
    <property type="match status" value="1"/>
</dbReference>
<dbReference type="EMBL" id="JACIED010000003">
    <property type="protein sequence ID" value="MBB4008765.1"/>
    <property type="molecule type" value="Genomic_DNA"/>
</dbReference>
<accession>A0A1Q9A6B5</accession>
<organism evidence="2 3">
    <name type="scientific">Allorhizobium taibaishanense</name>
    <dbReference type="NCBI Taxonomy" id="887144"/>
    <lineage>
        <taxon>Bacteria</taxon>
        <taxon>Pseudomonadati</taxon>
        <taxon>Pseudomonadota</taxon>
        <taxon>Alphaproteobacteria</taxon>
        <taxon>Hyphomicrobiales</taxon>
        <taxon>Rhizobiaceae</taxon>
        <taxon>Rhizobium/Agrobacterium group</taxon>
        <taxon>Allorhizobium</taxon>
    </lineage>
</organism>
<evidence type="ECO:0000313" key="2">
    <source>
        <dbReference type="EMBL" id="OLP50112.1"/>
    </source>
</evidence>
<dbReference type="Pfam" id="PF03928">
    <property type="entry name" value="HbpS-like"/>
    <property type="match status" value="1"/>
</dbReference>
<keyword evidence="3" id="KW-1185">Reference proteome</keyword>
<dbReference type="OrthoDB" id="9815788at2"/>
<gene>
    <name evidence="2" type="ORF">BJF91_12310</name>
    <name evidence="1" type="ORF">GGQ71_003045</name>
</gene>
<evidence type="ECO:0000313" key="4">
    <source>
        <dbReference type="Proteomes" id="UP000544107"/>
    </source>
</evidence>
<dbReference type="PANTHER" id="PTHR34309">
    <property type="entry name" value="SLR1406 PROTEIN"/>
    <property type="match status" value="1"/>
</dbReference>
<sequence length="139" mass="13862">MSFTTPSSALTDEGVAALLRAAIDAATAMGQPQCIVIVDQSGVLLASFRMRGSRYLSLKSATAKARTAASLAAPSHSVPDSAKLLLAAATQNEATGLRGGLPIRVGGMLIGGIGIGSGSGEQDEDVAREALAAIGADLP</sequence>
<dbReference type="SUPFAM" id="SSF143744">
    <property type="entry name" value="GlcG-like"/>
    <property type="match status" value="1"/>
</dbReference>
<dbReference type="Proteomes" id="UP000185598">
    <property type="component" value="Unassembled WGS sequence"/>
</dbReference>
<dbReference type="InterPro" id="IPR005624">
    <property type="entry name" value="PduO/GlcC-like"/>
</dbReference>